<evidence type="ECO:0000259" key="4">
    <source>
        <dbReference type="Pfam" id="PF20147"/>
    </source>
</evidence>
<dbReference type="GO" id="GO:0005576">
    <property type="term" value="C:extracellular region"/>
    <property type="evidence" value="ECO:0007669"/>
    <property type="project" value="UniProtKB-SubCell"/>
</dbReference>
<dbReference type="Proteomes" id="UP000266861">
    <property type="component" value="Unassembled WGS sequence"/>
</dbReference>
<evidence type="ECO:0000256" key="1">
    <source>
        <dbReference type="ARBA" id="ARBA00004340"/>
    </source>
</evidence>
<dbReference type="InterPro" id="IPR029071">
    <property type="entry name" value="Ubiquitin-like_domsf"/>
</dbReference>
<evidence type="ECO:0000313" key="5">
    <source>
        <dbReference type="EMBL" id="RHZ45692.1"/>
    </source>
</evidence>
<keyword evidence="3" id="KW-0964">Secreted</keyword>
<evidence type="ECO:0000256" key="3">
    <source>
        <dbReference type="ARBA" id="ARBA00022525"/>
    </source>
</evidence>
<evidence type="ECO:0000256" key="2">
    <source>
        <dbReference type="ARBA" id="ARBA00004613"/>
    </source>
</evidence>
<comment type="subcellular location">
    <subcellularLocation>
        <location evidence="1">Host cell</location>
    </subcellularLocation>
    <subcellularLocation>
        <location evidence="2">Secreted</location>
    </subcellularLocation>
</comment>
<proteinExistence type="predicted"/>
<reference evidence="5 6" key="1">
    <citation type="submission" date="2018-08" db="EMBL/GenBank/DDBJ databases">
        <title>Genome and evolution of the arbuscular mycorrhizal fungus Diversispora epigaea (formerly Glomus versiforme) and its bacterial endosymbionts.</title>
        <authorList>
            <person name="Sun X."/>
            <person name="Fei Z."/>
            <person name="Harrison M."/>
        </authorList>
    </citation>
    <scope>NUCLEOTIDE SEQUENCE [LARGE SCALE GENOMIC DNA]</scope>
    <source>
        <strain evidence="5 6">IT104</strain>
    </source>
</reference>
<dbReference type="OrthoDB" id="2142187at2759"/>
<comment type="caution">
    <text evidence="5">The sequence shown here is derived from an EMBL/GenBank/DDBJ whole genome shotgun (WGS) entry which is preliminary data.</text>
</comment>
<protein>
    <recommendedName>
        <fullName evidence="4">Crinkler effector protein N-terminal domain-containing protein</fullName>
    </recommendedName>
</protein>
<keyword evidence="6" id="KW-1185">Reference proteome</keyword>
<feature type="domain" description="Crinkler effector protein N-terminal" evidence="4">
    <location>
        <begin position="3"/>
        <end position="97"/>
    </location>
</feature>
<gene>
    <name evidence="5" type="ORF">Glove_661g59</name>
</gene>
<dbReference type="EMBL" id="PQFF01000541">
    <property type="protein sequence ID" value="RHZ45692.1"/>
    <property type="molecule type" value="Genomic_DNA"/>
</dbReference>
<dbReference type="InterPro" id="IPR027417">
    <property type="entry name" value="P-loop_NTPase"/>
</dbReference>
<dbReference type="InterPro" id="IPR045379">
    <property type="entry name" value="Crinkler_N"/>
</dbReference>
<dbReference type="Pfam" id="PF20147">
    <property type="entry name" value="Crinkler"/>
    <property type="match status" value="1"/>
</dbReference>
<name>A0A397G3T8_9GLOM</name>
<sequence length="767" mass="88593">MSIKLFCLVKGNSAFPVNINGYDTIGDLKEAIKEKKPNEFTGVDADKLRLWKVEIPDDREDLLNALSLKDEDKLRATRDIEDYWAEKPPKRHIHVIIAIAQAILSDGDIINILDPFIVEPPDPLRESLSNLVNIPDDLTNISTYLEFVDREKEVNQLMMNMEKLHYLVNNRNEYSEPKKEIRFPTAVGTSGKGKTTFARRAYEKSGIYSRVIGSGVVDAVEECRKAGRTFRIACDDISGALYSENDHESLFGKVLLYEALKYRLNLSFDKFVETLRNSVTLGTILKVILHYIPCLDRQIEYPLFIINIDETNALFESEHGYWLREVLKSLARVITDRLDRHFLFVVLTGTHASDLFETVKSSNAKTEDISLPLLKSEHAEEVLFELANRGVVDEAKRINKLSEHTKYAITLLGVVGRFLEAMIFQMSVIGSSVANNEFTYNVAKFYQSGLRYYLEKCQYESKYCDELLTRTKKHINEKYQRYFDHFQLNDNRELIPHVVAYSLFEWPVQRSDTIGIKNKRKIEDLEKEELIFLEGNEYYKIKLPFLTLHEIYSIQNNHKLPSIRILESLDNAISPNQNERLTISVLTFRLWAIYQRSISTNASNPCSCLLSQLVPLRHGQKDILLKFSPVFTVRSTNKQINGKNWNEFVSNIPSTPECIAYHNMQNAEFADSFLITEPFILIQDKQLIVSRRKVIEGYSATMLEKGLVEKEHNKCKNVGEHIFLFVTDSKKRNDETYKENEILITEEESKNVFGDLLTLRKLHCIEC</sequence>
<dbReference type="CDD" id="cd17039">
    <property type="entry name" value="Ubl_ubiquitin_like"/>
    <property type="match status" value="1"/>
</dbReference>
<dbReference type="GO" id="GO:0043657">
    <property type="term" value="C:host cell"/>
    <property type="evidence" value="ECO:0007669"/>
    <property type="project" value="UniProtKB-SubCell"/>
</dbReference>
<dbReference type="STRING" id="1348612.A0A397G3T8"/>
<dbReference type="AlphaFoldDB" id="A0A397G3T8"/>
<dbReference type="SUPFAM" id="SSF54236">
    <property type="entry name" value="Ubiquitin-like"/>
    <property type="match status" value="1"/>
</dbReference>
<dbReference type="SUPFAM" id="SSF52540">
    <property type="entry name" value="P-loop containing nucleoside triphosphate hydrolases"/>
    <property type="match status" value="1"/>
</dbReference>
<accession>A0A397G3T8</accession>
<evidence type="ECO:0000313" key="6">
    <source>
        <dbReference type="Proteomes" id="UP000266861"/>
    </source>
</evidence>
<organism evidence="5 6">
    <name type="scientific">Diversispora epigaea</name>
    <dbReference type="NCBI Taxonomy" id="1348612"/>
    <lineage>
        <taxon>Eukaryota</taxon>
        <taxon>Fungi</taxon>
        <taxon>Fungi incertae sedis</taxon>
        <taxon>Mucoromycota</taxon>
        <taxon>Glomeromycotina</taxon>
        <taxon>Glomeromycetes</taxon>
        <taxon>Diversisporales</taxon>
        <taxon>Diversisporaceae</taxon>
        <taxon>Diversispora</taxon>
    </lineage>
</organism>